<accession>A0A0G3EUX1</accession>
<dbReference type="InterPro" id="IPR011048">
    <property type="entry name" value="Haem_d1_sf"/>
</dbReference>
<dbReference type="PATRIC" id="fig|445709.3.peg.2129"/>
<evidence type="ECO:0008006" key="4">
    <source>
        <dbReference type="Google" id="ProtNLM"/>
    </source>
</evidence>
<dbReference type="PANTHER" id="PTHR47197:SF3">
    <property type="entry name" value="DIHYDRO-HEME D1 DEHYDROGENASE"/>
    <property type="match status" value="1"/>
</dbReference>
<evidence type="ECO:0000313" key="3">
    <source>
        <dbReference type="Proteomes" id="UP000036700"/>
    </source>
</evidence>
<dbReference type="Proteomes" id="UP000036700">
    <property type="component" value="Chromosome"/>
</dbReference>
<dbReference type="InterPro" id="IPR015943">
    <property type="entry name" value="WD40/YVTN_repeat-like_dom_sf"/>
</dbReference>
<sequence>MTSSFKLQAVALSAAMIGLFATPVYAASQYHLVKTINLPGAKGGHGDWVAYDPQTETVWLSQAPDHNVVVIDANKLDVKATIPDVEVGNGIDINHKYAFIADAKPNKLVVINKRTYKKVADVDSGGKGPDGVNVDTRTGKVFVANDDTNSEAVFEGKAPFKRLTVFKLKPEDSKDGPDVALYVRSLDRLYQPVGSDIDVINPNTNKIVAVWNFGVKSTAKGGIYDTKTKHLIFGTGDKKMLVIDATTGKLVTTIPVAGPVDQTAVDIAKRRAFIGDKTGNIEVVDLDTNQVVDHIATEKNMHTLAVDTKQHRLFVYLNASNKVGVYAQNTP</sequence>
<feature type="chain" id="PRO_5002553557" description="SMP-30/Gluconolactonase/LRE-like region domain-containing protein" evidence="1">
    <location>
        <begin position="27"/>
        <end position="331"/>
    </location>
</feature>
<protein>
    <recommendedName>
        <fullName evidence="4">SMP-30/Gluconolactonase/LRE-like region domain-containing protein</fullName>
    </recommendedName>
</protein>
<evidence type="ECO:0000313" key="2">
    <source>
        <dbReference type="EMBL" id="AKJ68486.1"/>
    </source>
</evidence>
<organism evidence="2 3">
    <name type="scientific">Pandoraea thiooxydans</name>
    <dbReference type="NCBI Taxonomy" id="445709"/>
    <lineage>
        <taxon>Bacteria</taxon>
        <taxon>Pseudomonadati</taxon>
        <taxon>Pseudomonadota</taxon>
        <taxon>Betaproteobacteria</taxon>
        <taxon>Burkholderiales</taxon>
        <taxon>Burkholderiaceae</taxon>
        <taxon>Pandoraea</taxon>
    </lineage>
</organism>
<dbReference type="STRING" id="445709.ABW99_09955"/>
<dbReference type="OrthoDB" id="9071987at2"/>
<feature type="signal peptide" evidence="1">
    <location>
        <begin position="1"/>
        <end position="26"/>
    </location>
</feature>
<dbReference type="Gene3D" id="2.130.10.10">
    <property type="entry name" value="YVTN repeat-like/Quinoprotein amine dehydrogenase"/>
    <property type="match status" value="2"/>
</dbReference>
<dbReference type="InterPro" id="IPR051200">
    <property type="entry name" value="Host-pathogen_enzymatic-act"/>
</dbReference>
<dbReference type="RefSeq" id="WP_047214329.1">
    <property type="nucleotide sequence ID" value="NZ_CP011568.3"/>
</dbReference>
<evidence type="ECO:0000256" key="1">
    <source>
        <dbReference type="SAM" id="SignalP"/>
    </source>
</evidence>
<name>A0A0G3EUX1_9BURK</name>
<dbReference type="SUPFAM" id="SSF51004">
    <property type="entry name" value="C-terminal (heme d1) domain of cytochrome cd1-nitrite reductase"/>
    <property type="match status" value="1"/>
</dbReference>
<dbReference type="EMBL" id="CP011568">
    <property type="protein sequence ID" value="AKJ68486.1"/>
    <property type="molecule type" value="Genomic_DNA"/>
</dbReference>
<reference evidence="3" key="1">
    <citation type="submission" date="2015-06" db="EMBL/GenBank/DDBJ databases">
        <authorList>
            <person name="Lim Y.L."/>
            <person name="Ee R."/>
            <person name="Yong D."/>
            <person name="How K.Y."/>
            <person name="Yin W.F."/>
            <person name="Chan K.G."/>
        </authorList>
    </citation>
    <scope>NUCLEOTIDE SEQUENCE [LARGE SCALE GENOMIC DNA]</scope>
    <source>
        <strain evidence="3">DSM 25325</strain>
    </source>
</reference>
<dbReference type="AlphaFoldDB" id="A0A0G3EUX1"/>
<keyword evidence="3" id="KW-1185">Reference proteome</keyword>
<gene>
    <name evidence="2" type="ORF">ABW99_09955</name>
</gene>
<dbReference type="PANTHER" id="PTHR47197">
    <property type="entry name" value="PROTEIN NIRF"/>
    <property type="match status" value="1"/>
</dbReference>
<keyword evidence="1" id="KW-0732">Signal</keyword>
<dbReference type="KEGG" id="ptx:ABW99_09955"/>
<proteinExistence type="predicted"/>